<gene>
    <name evidence="3" type="ORF">LX99_02468</name>
</gene>
<dbReference type="GO" id="GO:0016651">
    <property type="term" value="F:oxidoreductase activity, acting on NAD(P)H"/>
    <property type="evidence" value="ECO:0007669"/>
    <property type="project" value="TreeGrafter"/>
</dbReference>
<evidence type="ECO:0000313" key="4">
    <source>
        <dbReference type="Proteomes" id="UP000245678"/>
    </source>
</evidence>
<dbReference type="GO" id="GO:0070402">
    <property type="term" value="F:NADPH binding"/>
    <property type="evidence" value="ECO:0007669"/>
    <property type="project" value="TreeGrafter"/>
</dbReference>
<dbReference type="Pfam" id="PF13602">
    <property type="entry name" value="ADH_zinc_N_2"/>
    <property type="match status" value="1"/>
</dbReference>
<evidence type="ECO:0000256" key="2">
    <source>
        <dbReference type="ARBA" id="ARBA00023002"/>
    </source>
</evidence>
<dbReference type="Gene3D" id="3.90.180.10">
    <property type="entry name" value="Medium-chain alcohol dehydrogenases, catalytic domain"/>
    <property type="match status" value="1"/>
</dbReference>
<keyword evidence="2" id="KW-0560">Oxidoreductase</keyword>
<dbReference type="RefSeq" id="WP_109608453.1">
    <property type="nucleotide sequence ID" value="NZ_QGHA01000004.1"/>
</dbReference>
<keyword evidence="1" id="KW-0521">NADP</keyword>
<evidence type="ECO:0000313" key="3">
    <source>
        <dbReference type="EMBL" id="PWK77591.1"/>
    </source>
</evidence>
<accession>A0A316HC41</accession>
<sequence length="94" mass="10385">MVIINAMKGREVQLDLGKVMAKRLTITGSMLRSREQEFKTAIARNLEQNIWSLISAGKIKPAIYKTFDAGDASAAHQLMESGEHTGKIVLTFAH</sequence>
<evidence type="ECO:0000256" key="1">
    <source>
        <dbReference type="ARBA" id="ARBA00022857"/>
    </source>
</evidence>
<comment type="caution">
    <text evidence="3">The sequence shown here is derived from an EMBL/GenBank/DDBJ whole genome shotgun (WGS) entry which is preliminary data.</text>
</comment>
<dbReference type="PANTHER" id="PTHR48106:SF8">
    <property type="entry name" value="OS02G0805600 PROTEIN"/>
    <property type="match status" value="1"/>
</dbReference>
<keyword evidence="4" id="KW-1185">Reference proteome</keyword>
<dbReference type="EMBL" id="QGHA01000004">
    <property type="protein sequence ID" value="PWK77591.1"/>
    <property type="molecule type" value="Genomic_DNA"/>
</dbReference>
<name>A0A316HC41_9SPHI</name>
<reference evidence="3 4" key="1">
    <citation type="submission" date="2018-05" db="EMBL/GenBank/DDBJ databases">
        <title>Genomic Encyclopedia of Archaeal and Bacterial Type Strains, Phase II (KMG-II): from individual species to whole genera.</title>
        <authorList>
            <person name="Goeker M."/>
        </authorList>
    </citation>
    <scope>NUCLEOTIDE SEQUENCE [LARGE SCALE GENOMIC DNA]</scope>
    <source>
        <strain evidence="3 4">DSM 19975</strain>
    </source>
</reference>
<protein>
    <submittedName>
        <fullName evidence="3">Zinc-binding alcohol dehydrogenase family protein</fullName>
    </submittedName>
</protein>
<dbReference type="Proteomes" id="UP000245678">
    <property type="component" value="Unassembled WGS sequence"/>
</dbReference>
<organism evidence="3 4">
    <name type="scientific">Mucilaginibacter oryzae</name>
    <dbReference type="NCBI Taxonomy" id="468058"/>
    <lineage>
        <taxon>Bacteria</taxon>
        <taxon>Pseudomonadati</taxon>
        <taxon>Bacteroidota</taxon>
        <taxon>Sphingobacteriia</taxon>
        <taxon>Sphingobacteriales</taxon>
        <taxon>Sphingobacteriaceae</taxon>
        <taxon>Mucilaginibacter</taxon>
    </lineage>
</organism>
<dbReference type="Gene3D" id="3.40.50.720">
    <property type="entry name" value="NAD(P)-binding Rossmann-like Domain"/>
    <property type="match status" value="1"/>
</dbReference>
<dbReference type="AlphaFoldDB" id="A0A316HC41"/>
<dbReference type="PANTHER" id="PTHR48106">
    <property type="entry name" value="QUINONE OXIDOREDUCTASE PIG3-RELATED"/>
    <property type="match status" value="1"/>
</dbReference>
<proteinExistence type="predicted"/>